<gene>
    <name evidence="4" type="ORF">EIN_097950</name>
</gene>
<keyword evidence="4" id="KW-0418">Kinase</keyword>
<dbReference type="Proteomes" id="UP000014680">
    <property type="component" value="Unassembled WGS sequence"/>
</dbReference>
<proteinExistence type="predicted"/>
<evidence type="ECO:0000313" key="5">
    <source>
        <dbReference type="Proteomes" id="UP000014680"/>
    </source>
</evidence>
<dbReference type="PROSITE" id="PS50011">
    <property type="entry name" value="PROTEIN_KINASE_DOM"/>
    <property type="match status" value="1"/>
</dbReference>
<evidence type="ECO:0000259" key="3">
    <source>
        <dbReference type="PROSITE" id="PS50011"/>
    </source>
</evidence>
<dbReference type="PANTHER" id="PTHR45756">
    <property type="entry name" value="PALMITOYLTRANSFERASE"/>
    <property type="match status" value="1"/>
</dbReference>
<dbReference type="EMBL" id="KB206860">
    <property type="protein sequence ID" value="ELP87508.1"/>
    <property type="molecule type" value="Genomic_DNA"/>
</dbReference>
<protein>
    <submittedName>
        <fullName evidence="4">Serine-threonine protein kinase, putative</fullName>
        <ecNumber evidence="4">2.7.10.2</ecNumber>
    </submittedName>
</protein>
<keyword evidence="1" id="KW-0812">Transmembrane</keyword>
<dbReference type="PRINTS" id="PR00109">
    <property type="entry name" value="TYRKINASE"/>
</dbReference>
<dbReference type="Gene3D" id="1.10.510.10">
    <property type="entry name" value="Transferase(Phosphotransferase) domain 1"/>
    <property type="match status" value="1"/>
</dbReference>
<dbReference type="GO" id="GO:0004715">
    <property type="term" value="F:non-membrane spanning protein tyrosine kinase activity"/>
    <property type="evidence" value="ECO:0007669"/>
    <property type="project" value="UniProtKB-EC"/>
</dbReference>
<keyword evidence="1" id="KW-0472">Membrane</keyword>
<feature type="transmembrane region" description="Helical" evidence="1">
    <location>
        <begin position="560"/>
        <end position="586"/>
    </location>
</feature>
<dbReference type="PANTHER" id="PTHR45756:SF1">
    <property type="entry name" value="PROTEIN KINASE DOMAIN CONTAINING PROTEIN"/>
    <property type="match status" value="1"/>
</dbReference>
<feature type="signal peptide" evidence="2">
    <location>
        <begin position="1"/>
        <end position="15"/>
    </location>
</feature>
<dbReference type="InterPro" id="IPR001245">
    <property type="entry name" value="Ser-Thr/Tyr_kinase_cat_dom"/>
</dbReference>
<dbReference type="InterPro" id="IPR000719">
    <property type="entry name" value="Prot_kinase_dom"/>
</dbReference>
<feature type="chain" id="PRO_5012181344" evidence="2">
    <location>
        <begin position="16"/>
        <end position="1079"/>
    </location>
</feature>
<evidence type="ECO:0000256" key="2">
    <source>
        <dbReference type="SAM" id="SignalP"/>
    </source>
</evidence>
<dbReference type="InterPro" id="IPR008271">
    <property type="entry name" value="Ser/Thr_kinase_AS"/>
</dbReference>
<dbReference type="SMART" id="SM00220">
    <property type="entry name" value="S_TKc"/>
    <property type="match status" value="1"/>
</dbReference>
<dbReference type="GO" id="GO:0005524">
    <property type="term" value="F:ATP binding"/>
    <property type="evidence" value="ECO:0007669"/>
    <property type="project" value="InterPro"/>
</dbReference>
<dbReference type="GeneID" id="14886293"/>
<reference evidence="4 5" key="1">
    <citation type="submission" date="2012-10" db="EMBL/GenBank/DDBJ databases">
        <authorList>
            <person name="Zafar N."/>
            <person name="Inman J."/>
            <person name="Hall N."/>
            <person name="Lorenzi H."/>
            <person name="Caler E."/>
        </authorList>
    </citation>
    <scope>NUCLEOTIDE SEQUENCE [LARGE SCALE GENOMIC DNA]</scope>
    <source>
        <strain evidence="4 5">IP1</strain>
    </source>
</reference>
<dbReference type="VEuPathDB" id="AmoebaDB:EIN_097950"/>
<dbReference type="PROSITE" id="PS00108">
    <property type="entry name" value="PROTEIN_KINASE_ST"/>
    <property type="match status" value="1"/>
</dbReference>
<dbReference type="EC" id="2.7.10.2" evidence="4"/>
<dbReference type="AlphaFoldDB" id="A0A0A1U469"/>
<keyword evidence="4" id="KW-0808">Transferase</keyword>
<organism evidence="4 5">
    <name type="scientific">Entamoeba invadens IP1</name>
    <dbReference type="NCBI Taxonomy" id="370355"/>
    <lineage>
        <taxon>Eukaryota</taxon>
        <taxon>Amoebozoa</taxon>
        <taxon>Evosea</taxon>
        <taxon>Archamoebae</taxon>
        <taxon>Mastigamoebida</taxon>
        <taxon>Entamoebidae</taxon>
        <taxon>Entamoeba</taxon>
    </lineage>
</organism>
<keyword evidence="2" id="KW-0732">Signal</keyword>
<dbReference type="SUPFAM" id="SSF56112">
    <property type="entry name" value="Protein kinase-like (PK-like)"/>
    <property type="match status" value="1"/>
</dbReference>
<accession>A0A0A1U469</accession>
<sequence>MFIILSLLILNFARSEQIKSDPLCSPGCSSNCMADYTCTKDCTENYDNDGACTTCKVPQKGENNLTVFIKQDDVCYKFTNKETSQVGNSWLPQEDDITELNLDSPITFKIDGKCYFDFSFCYYPQKYRLGRWFKINMTQFTMDHFNVFLTKPRNDPVAFYFDGTHSQRDMKSAKCLVHSSLPETMFENVLKFPVFSPYKGVVGRENDSYFDYFFVSIDGTKEVIVEMEIKEEQGKQLVPKITIEQADADRLITNLSEVMEIHINFESENFFAYPACMPGIFMKIYVFHIKYIGNYYLLFDSRENNRVNLMSEYVTVTEKNGSKHNDCVFLWEGKIFSEYNEGVDKEGFLVRINGTVDRERQFLIATEDRRGNFTVKVRGICPENCNMDKGWGLCSSYNASCMCNDAYGGDNCHEKCYYKNKWTVTEYSNLCYFGVVNCDQYCKCTSGSTFKDHLCYSTECLNGQLGPLDECHRGTEGCYDNCGCMNNIGFFPNEKHECIHEMCGNDEIDEYFDADGTLIRKEECDGGPNCLENCRCEEGYVPDKESELGCVKKQLGGGAIAGIVIGGVVFFVILVIILVIIIVFGLEYKKQDINRFKTQQPRYHYYISGSMNLPGGKGEKYEITPTTLNFGNETEATNIFETRFERMEVKNNSRNKYMMVIFHTPFTPKYTFYFDPQVAILKPRTLAKEVTTYMTLQCSCKIRGMKIPYTVWFSKKITVLREIEAVLKDKTFEEWMPSDQVKIENLCKHVDCRMHGSIIIATDSMSSTHIDMDELNMSETPIAEGAMGKVFVGNYRSVPVAVKQFRWENLDDQEFQELKHEVTQECDMMSKLRNPFIANYIGSVTYIPQISMVIQFFVLGSLGEYLREENDDFIRLPYRLKVRMLYDTAKGMQFLHENRIMHLDLKPDNLLVNSLDTESACTIKITDFGTSRFTKKKLKNNDAEYKGLGTPIYAAPETFVDVYTFAGDVYSFGITAWEVFYQEEPYKTFKSIFDIKKFVENGERLSLDRGIPQEYAEVIAECWRQNYSDRPDFDKITRSLVNVETKSHGFFDFDSQVDEERIAEVIGNKTERLKRFLAE</sequence>
<dbReference type="OMA" id="HECIHEM"/>
<evidence type="ECO:0000313" key="4">
    <source>
        <dbReference type="EMBL" id="ELP87508.1"/>
    </source>
</evidence>
<dbReference type="KEGG" id="eiv:EIN_097950"/>
<keyword evidence="5" id="KW-1185">Reference proteome</keyword>
<name>A0A0A1U469_ENTIV</name>
<evidence type="ECO:0000256" key="1">
    <source>
        <dbReference type="SAM" id="Phobius"/>
    </source>
</evidence>
<feature type="domain" description="Protein kinase" evidence="3">
    <location>
        <begin position="776"/>
        <end position="1051"/>
    </location>
</feature>
<keyword evidence="1" id="KW-1133">Transmembrane helix</keyword>
<dbReference type="RefSeq" id="XP_004254279.1">
    <property type="nucleotide sequence ID" value="XM_004254231.1"/>
</dbReference>
<dbReference type="Pfam" id="PF07714">
    <property type="entry name" value="PK_Tyr_Ser-Thr"/>
    <property type="match status" value="1"/>
</dbReference>
<dbReference type="InterPro" id="IPR011009">
    <property type="entry name" value="Kinase-like_dom_sf"/>
</dbReference>
<dbReference type="InterPro" id="IPR053215">
    <property type="entry name" value="TKL_Ser/Thr_kinase"/>
</dbReference>
<feature type="transmembrane region" description="Helical" evidence="1">
    <location>
        <begin position="837"/>
        <end position="858"/>
    </location>
</feature>